<dbReference type="InterPro" id="IPR050283">
    <property type="entry name" value="E-box_TF_Regulators"/>
</dbReference>
<dbReference type="GO" id="GO:0046983">
    <property type="term" value="F:protein dimerization activity"/>
    <property type="evidence" value="ECO:0007669"/>
    <property type="project" value="InterPro"/>
</dbReference>
<protein>
    <submittedName>
        <fullName evidence="2">Transcription factor 23</fullName>
    </submittedName>
</protein>
<dbReference type="AlphaFoldDB" id="A0A8X6TW90"/>
<name>A0A8X6TW90_NEPPI</name>
<dbReference type="SUPFAM" id="SSF47459">
    <property type="entry name" value="HLH, helix-loop-helix DNA-binding domain"/>
    <property type="match status" value="1"/>
</dbReference>
<evidence type="ECO:0000313" key="3">
    <source>
        <dbReference type="Proteomes" id="UP000887013"/>
    </source>
</evidence>
<gene>
    <name evidence="2" type="primary">TCF23</name>
    <name evidence="2" type="ORF">NPIL_158211</name>
</gene>
<dbReference type="PROSITE" id="PS50888">
    <property type="entry name" value="BHLH"/>
    <property type="match status" value="1"/>
</dbReference>
<dbReference type="InterPro" id="IPR036638">
    <property type="entry name" value="HLH_DNA-bd_sf"/>
</dbReference>
<dbReference type="OrthoDB" id="6233288at2759"/>
<dbReference type="InterPro" id="IPR011598">
    <property type="entry name" value="bHLH_dom"/>
</dbReference>
<dbReference type="GO" id="GO:0000977">
    <property type="term" value="F:RNA polymerase II transcription regulatory region sequence-specific DNA binding"/>
    <property type="evidence" value="ECO:0007669"/>
    <property type="project" value="TreeGrafter"/>
</dbReference>
<organism evidence="2 3">
    <name type="scientific">Nephila pilipes</name>
    <name type="common">Giant wood spider</name>
    <name type="synonym">Nephila maculata</name>
    <dbReference type="NCBI Taxonomy" id="299642"/>
    <lineage>
        <taxon>Eukaryota</taxon>
        <taxon>Metazoa</taxon>
        <taxon>Ecdysozoa</taxon>
        <taxon>Arthropoda</taxon>
        <taxon>Chelicerata</taxon>
        <taxon>Arachnida</taxon>
        <taxon>Araneae</taxon>
        <taxon>Araneomorphae</taxon>
        <taxon>Entelegynae</taxon>
        <taxon>Araneoidea</taxon>
        <taxon>Nephilidae</taxon>
        <taxon>Nephila</taxon>
    </lineage>
</organism>
<dbReference type="SMART" id="SM00353">
    <property type="entry name" value="HLH"/>
    <property type="match status" value="1"/>
</dbReference>
<dbReference type="Gene3D" id="4.10.280.10">
    <property type="entry name" value="Helix-loop-helix DNA-binding domain"/>
    <property type="match status" value="1"/>
</dbReference>
<dbReference type="Proteomes" id="UP000887013">
    <property type="component" value="Unassembled WGS sequence"/>
</dbReference>
<evidence type="ECO:0000259" key="1">
    <source>
        <dbReference type="PROSITE" id="PS50888"/>
    </source>
</evidence>
<dbReference type="CDD" id="cd19710">
    <property type="entry name" value="bHLH_TS_TCF24"/>
    <property type="match status" value="1"/>
</dbReference>
<dbReference type="Pfam" id="PF00010">
    <property type="entry name" value="HLH"/>
    <property type="match status" value="1"/>
</dbReference>
<dbReference type="PANTHER" id="PTHR23349:SF111">
    <property type="entry name" value="BHLH DOMAIN-CONTAINING PROTEIN"/>
    <property type="match status" value="1"/>
</dbReference>
<evidence type="ECO:0000313" key="2">
    <source>
        <dbReference type="EMBL" id="GFT50108.1"/>
    </source>
</evidence>
<reference evidence="2" key="1">
    <citation type="submission" date="2020-08" db="EMBL/GenBank/DDBJ databases">
        <title>Multicomponent nature underlies the extraordinary mechanical properties of spider dragline silk.</title>
        <authorList>
            <person name="Kono N."/>
            <person name="Nakamura H."/>
            <person name="Mori M."/>
            <person name="Yoshida Y."/>
            <person name="Ohtoshi R."/>
            <person name="Malay A.D."/>
            <person name="Moran D.A.P."/>
            <person name="Tomita M."/>
            <person name="Numata K."/>
            <person name="Arakawa K."/>
        </authorList>
    </citation>
    <scope>NUCLEOTIDE SEQUENCE</scope>
</reference>
<sequence>MVLKLRTVLKKICIPKFSYFSHWCQTRQWNYVIVSYFPLCREVLPAKYQSEKMVQPAKRNYASAKTISKTSTKKAKKSHACEGYEDMETSRNAARERHRVRSLRNAFLSLQQCLPSVPPNTKLSKLDVLILATTYISHLSRILSEDKEINPENGLSMSDFDFLDGSVTSIPEVDVRSLNWEKSYLHPVKKWPMRSRLYAGVEDERTTVKECSVATFQQRNYWS</sequence>
<keyword evidence="3" id="KW-1185">Reference proteome</keyword>
<accession>A0A8X6TW90</accession>
<dbReference type="EMBL" id="BMAW01065373">
    <property type="protein sequence ID" value="GFT50108.1"/>
    <property type="molecule type" value="Genomic_DNA"/>
</dbReference>
<proteinExistence type="predicted"/>
<comment type="caution">
    <text evidence="2">The sequence shown here is derived from an EMBL/GenBank/DDBJ whole genome shotgun (WGS) entry which is preliminary data.</text>
</comment>
<dbReference type="PANTHER" id="PTHR23349">
    <property type="entry name" value="BASIC HELIX-LOOP-HELIX TRANSCRIPTION FACTOR, TWIST"/>
    <property type="match status" value="1"/>
</dbReference>
<dbReference type="GO" id="GO:0032502">
    <property type="term" value="P:developmental process"/>
    <property type="evidence" value="ECO:0007669"/>
    <property type="project" value="TreeGrafter"/>
</dbReference>
<dbReference type="GO" id="GO:0000981">
    <property type="term" value="F:DNA-binding transcription factor activity, RNA polymerase II-specific"/>
    <property type="evidence" value="ECO:0007669"/>
    <property type="project" value="TreeGrafter"/>
</dbReference>
<feature type="domain" description="BHLH" evidence="1">
    <location>
        <begin position="87"/>
        <end position="139"/>
    </location>
</feature>